<dbReference type="Proteomes" id="UP001149090">
    <property type="component" value="Unassembled WGS sequence"/>
</dbReference>
<keyword evidence="4" id="KW-0963">Cytoplasm</keyword>
<reference evidence="17" key="1">
    <citation type="submission" date="2022-10" db="EMBL/GenBank/DDBJ databases">
        <title>Novel sulphate-reducing endosymbionts in the free-living metamonad Anaeramoeba.</title>
        <authorList>
            <person name="Jerlstrom-Hultqvist J."/>
            <person name="Cepicka I."/>
            <person name="Gallot-Lavallee L."/>
            <person name="Salas-Leiva D."/>
            <person name="Curtis B.A."/>
            <person name="Zahonova K."/>
            <person name="Pipaliya S."/>
            <person name="Dacks J."/>
            <person name="Roger A.J."/>
        </authorList>
    </citation>
    <scope>NUCLEOTIDE SEQUENCE</scope>
    <source>
        <strain evidence="17">BMAN</strain>
    </source>
</reference>
<comment type="subcellular location">
    <subcellularLocation>
        <location evidence="1">Cytoplasm</location>
    </subcellularLocation>
</comment>
<organism evidence="17 18">
    <name type="scientific">Anaeramoeba ignava</name>
    <name type="common">Anaerobic marine amoeba</name>
    <dbReference type="NCBI Taxonomy" id="1746090"/>
    <lineage>
        <taxon>Eukaryota</taxon>
        <taxon>Metamonada</taxon>
        <taxon>Anaeramoebidae</taxon>
        <taxon>Anaeramoeba</taxon>
    </lineage>
</organism>
<accession>A0A9Q0R9Q9</accession>
<dbReference type="InterPro" id="IPR036621">
    <property type="entry name" value="Anticodon-bd_dom_sf"/>
</dbReference>
<dbReference type="InterPro" id="IPR004154">
    <property type="entry name" value="Anticodon-bd"/>
</dbReference>
<dbReference type="OrthoDB" id="5423599at2759"/>
<dbReference type="GO" id="GO:0005739">
    <property type="term" value="C:mitochondrion"/>
    <property type="evidence" value="ECO:0007669"/>
    <property type="project" value="TreeGrafter"/>
</dbReference>
<dbReference type="Gene3D" id="3.30.980.10">
    <property type="entry name" value="Threonyl-trna Synthetase, Chain A, domain 2"/>
    <property type="match status" value="1"/>
</dbReference>
<evidence type="ECO:0000256" key="9">
    <source>
        <dbReference type="ARBA" id="ARBA00023146"/>
    </source>
</evidence>
<dbReference type="PANTHER" id="PTHR11451">
    <property type="entry name" value="THREONINE-TRNA LIGASE"/>
    <property type="match status" value="1"/>
</dbReference>
<evidence type="ECO:0000256" key="6">
    <source>
        <dbReference type="ARBA" id="ARBA00022741"/>
    </source>
</evidence>
<evidence type="ECO:0000256" key="8">
    <source>
        <dbReference type="ARBA" id="ARBA00022917"/>
    </source>
</evidence>
<keyword evidence="8" id="KW-0648">Protein biosynthesis</keyword>
<dbReference type="SUPFAM" id="SSF55681">
    <property type="entry name" value="Class II aaRS and biotin synthetases"/>
    <property type="match status" value="1"/>
</dbReference>
<feature type="domain" description="Aminoacyl-transfer RNA synthetases class-II family profile" evidence="15">
    <location>
        <begin position="340"/>
        <end position="629"/>
    </location>
</feature>
<dbReference type="GO" id="GO:0005524">
    <property type="term" value="F:ATP binding"/>
    <property type="evidence" value="ECO:0007669"/>
    <property type="project" value="UniProtKB-KW"/>
</dbReference>
<dbReference type="Pfam" id="PF00587">
    <property type="entry name" value="tRNA-synt_2b"/>
    <property type="match status" value="1"/>
</dbReference>
<dbReference type="InterPro" id="IPR012947">
    <property type="entry name" value="tRNA_SAD"/>
</dbReference>
<evidence type="ECO:0000256" key="10">
    <source>
        <dbReference type="ARBA" id="ARBA00031900"/>
    </source>
</evidence>
<keyword evidence="7" id="KW-0067">ATP-binding</keyword>
<dbReference type="Pfam" id="PF07973">
    <property type="entry name" value="tRNA_SAD"/>
    <property type="match status" value="1"/>
</dbReference>
<evidence type="ECO:0000259" key="16">
    <source>
        <dbReference type="PROSITE" id="PS51880"/>
    </source>
</evidence>
<keyword evidence="5" id="KW-0436">Ligase</keyword>
<dbReference type="EMBL" id="JAPDFW010000081">
    <property type="protein sequence ID" value="KAJ5072357.1"/>
    <property type="molecule type" value="Genomic_DNA"/>
</dbReference>
<dbReference type="CDD" id="cd00860">
    <property type="entry name" value="ThrRS_anticodon"/>
    <property type="match status" value="1"/>
</dbReference>
<dbReference type="InterPro" id="IPR047246">
    <property type="entry name" value="ThrRS_anticodon"/>
</dbReference>
<dbReference type="InterPro" id="IPR006195">
    <property type="entry name" value="aa-tRNA-synth_II"/>
</dbReference>
<evidence type="ECO:0000256" key="14">
    <source>
        <dbReference type="SAM" id="MobiDB-lite"/>
    </source>
</evidence>
<keyword evidence="9" id="KW-0030">Aminoacyl-tRNA synthetase</keyword>
<keyword evidence="6" id="KW-0547">Nucleotide-binding</keyword>
<feature type="compositionally biased region" description="Basic residues" evidence="14">
    <location>
        <begin position="14"/>
        <end position="23"/>
    </location>
</feature>
<feature type="compositionally biased region" description="Basic and acidic residues" evidence="14">
    <location>
        <begin position="1"/>
        <end position="13"/>
    </location>
</feature>
<dbReference type="Gene3D" id="3.10.20.30">
    <property type="match status" value="1"/>
</dbReference>
<feature type="region of interest" description="Disordered" evidence="14">
    <location>
        <begin position="1"/>
        <end position="35"/>
    </location>
</feature>
<protein>
    <recommendedName>
        <fullName evidence="12">Probable threonine--tRNA ligase, cytoplasmic</fullName>
        <ecNumber evidence="3">6.1.1.3</ecNumber>
    </recommendedName>
    <alternativeName>
        <fullName evidence="10">Threonyl-tRNA synthetase</fullName>
    </alternativeName>
</protein>
<evidence type="ECO:0000256" key="13">
    <source>
        <dbReference type="SAM" id="Coils"/>
    </source>
</evidence>
<evidence type="ECO:0000256" key="4">
    <source>
        <dbReference type="ARBA" id="ARBA00022490"/>
    </source>
</evidence>
<dbReference type="InterPro" id="IPR033728">
    <property type="entry name" value="ThrRS_core"/>
</dbReference>
<keyword evidence="18" id="KW-1185">Reference proteome</keyword>
<sequence length="721" mass="84953">MSQEQKEQKEQKKQKQQKPKKQKQQSQIPVIDVEKLPKPDFIDYRIKMFEEEQKRQEEEKEKQKEEEEKKIEIKLLDGKIIEAVAGKITVQEIAKKISNSFAKKSIVGRINNKDFIGMHDILYESCSIEFFPFDSPEGEHVFWHSSAHLLGEALELIYGAHLCIGPAIEQGFYYEFFYPKEDDQVFNEDEFPKIEQVVNYLIKKNRNFERLEVQKDFALKMFEHNKFKQEIISEKVPDGETCSIYRSGDFVDLCKGPHILNSQIVQGFMLTKIAGSYWKGDQSKQKLQRVYGISFPEMKLLNAHRKFIEEAKKRDHRKIGTDQELFFFTPLSPGCCFFLPHGTRIYHKLQELVQEEYWKREYQEVISPNIFFKELWETSGHWQNYQENMFSFEVENKTFSLKPMNCPSHCVMFRLRPRSYRELPLRIADFGVLHRNEFSGALTGLTRVRRFQQDDAHIFAMPEQVESEINGCLDFVSYIYSIFDLDFDLELSTRPEKFLGEIEMWNKAESALKEALVKTGKNFKINEGDGAFYGPKIDIHVRDSLKRRHQCATIQLDFQLPLRFDLRYIYDSGESAENEKDEKEQKIFRPVIIHRAILGSVERFFAILCEHYGGKWPFWLSPRQAMVVPVSDKNFEYAKEVRQIVHNAGFYCDCDLSKNQLNKKIREAQLAQFNFILVVGMEEQADRTVNVRTRDKVVHGKKSIDELLKDFAEMKSKRLNK</sequence>
<keyword evidence="13" id="KW-0175">Coiled coil</keyword>
<dbReference type="InterPro" id="IPR002320">
    <property type="entry name" value="Thr-tRNA-ligase_IIa"/>
</dbReference>
<feature type="coiled-coil region" evidence="13">
    <location>
        <begin position="46"/>
        <end position="77"/>
    </location>
</feature>
<dbReference type="FunFam" id="3.40.50.800:FF:000003">
    <property type="entry name" value="Threonine--tRNA ligase 2, cytoplasmic"/>
    <property type="match status" value="1"/>
</dbReference>
<evidence type="ECO:0000256" key="2">
    <source>
        <dbReference type="ARBA" id="ARBA00008226"/>
    </source>
</evidence>
<dbReference type="NCBIfam" id="TIGR00418">
    <property type="entry name" value="thrS"/>
    <property type="match status" value="1"/>
</dbReference>
<dbReference type="CDD" id="cd01667">
    <property type="entry name" value="TGS_ThrRS"/>
    <property type="match status" value="1"/>
</dbReference>
<dbReference type="FunFam" id="3.30.930.10:FF:000019">
    <property type="entry name" value="Threonine--tRNA ligase"/>
    <property type="match status" value="1"/>
</dbReference>
<evidence type="ECO:0000313" key="17">
    <source>
        <dbReference type="EMBL" id="KAJ5072357.1"/>
    </source>
</evidence>
<comment type="similarity">
    <text evidence="2">Belongs to the class-II aminoacyl-tRNA synthetase family.</text>
</comment>
<dbReference type="PROSITE" id="PS51880">
    <property type="entry name" value="TGS"/>
    <property type="match status" value="1"/>
</dbReference>
<dbReference type="GO" id="GO:0004829">
    <property type="term" value="F:threonine-tRNA ligase activity"/>
    <property type="evidence" value="ECO:0007669"/>
    <property type="project" value="UniProtKB-EC"/>
</dbReference>
<evidence type="ECO:0000256" key="11">
    <source>
        <dbReference type="ARBA" id="ARBA00049515"/>
    </source>
</evidence>
<dbReference type="SUPFAM" id="SSF55186">
    <property type="entry name" value="ThrRS/AlaRS common domain"/>
    <property type="match status" value="1"/>
</dbReference>
<dbReference type="InterPro" id="IPR045864">
    <property type="entry name" value="aa-tRNA-synth_II/BPL/LPL"/>
</dbReference>
<feature type="domain" description="TGS" evidence="16">
    <location>
        <begin position="69"/>
        <end position="132"/>
    </location>
</feature>
<evidence type="ECO:0000313" key="18">
    <source>
        <dbReference type="Proteomes" id="UP001149090"/>
    </source>
</evidence>
<evidence type="ECO:0000256" key="5">
    <source>
        <dbReference type="ARBA" id="ARBA00022598"/>
    </source>
</evidence>
<dbReference type="OMA" id="WYADGMY"/>
<evidence type="ECO:0000259" key="15">
    <source>
        <dbReference type="PROSITE" id="PS50862"/>
    </source>
</evidence>
<comment type="caution">
    <text evidence="17">The sequence shown here is derived from an EMBL/GenBank/DDBJ whole genome shotgun (WGS) entry which is preliminary data.</text>
</comment>
<comment type="catalytic activity">
    <reaction evidence="11">
        <text>tRNA(Thr) + L-threonine + ATP = L-threonyl-tRNA(Thr) + AMP + diphosphate + H(+)</text>
        <dbReference type="Rhea" id="RHEA:24624"/>
        <dbReference type="Rhea" id="RHEA-COMP:9670"/>
        <dbReference type="Rhea" id="RHEA-COMP:9704"/>
        <dbReference type="ChEBI" id="CHEBI:15378"/>
        <dbReference type="ChEBI" id="CHEBI:30616"/>
        <dbReference type="ChEBI" id="CHEBI:33019"/>
        <dbReference type="ChEBI" id="CHEBI:57926"/>
        <dbReference type="ChEBI" id="CHEBI:78442"/>
        <dbReference type="ChEBI" id="CHEBI:78534"/>
        <dbReference type="ChEBI" id="CHEBI:456215"/>
        <dbReference type="EC" id="6.1.1.3"/>
    </reaction>
</comment>
<dbReference type="GO" id="GO:0006435">
    <property type="term" value="P:threonyl-tRNA aminoacylation"/>
    <property type="evidence" value="ECO:0007669"/>
    <property type="project" value="InterPro"/>
</dbReference>
<gene>
    <name evidence="17" type="ORF">M0811_01371</name>
</gene>
<dbReference type="EC" id="6.1.1.3" evidence="3"/>
<evidence type="ECO:0000256" key="7">
    <source>
        <dbReference type="ARBA" id="ARBA00022840"/>
    </source>
</evidence>
<dbReference type="PROSITE" id="PS50862">
    <property type="entry name" value="AA_TRNA_LIGASE_II"/>
    <property type="match status" value="1"/>
</dbReference>
<dbReference type="InterPro" id="IPR012675">
    <property type="entry name" value="Beta-grasp_dom_sf"/>
</dbReference>
<dbReference type="PANTHER" id="PTHR11451:SF46">
    <property type="entry name" value="THREONINE--TRNA LIGASE"/>
    <property type="match status" value="1"/>
</dbReference>
<proteinExistence type="inferred from homology"/>
<dbReference type="AlphaFoldDB" id="A0A9Q0R9Q9"/>
<dbReference type="Gene3D" id="3.30.930.10">
    <property type="entry name" value="Bira Bifunctional Protein, Domain 2"/>
    <property type="match status" value="1"/>
</dbReference>
<name>A0A9Q0R9Q9_ANAIG</name>
<dbReference type="SMART" id="SM00863">
    <property type="entry name" value="tRNA_SAD"/>
    <property type="match status" value="1"/>
</dbReference>
<dbReference type="FunFam" id="3.30.980.10:FF:000005">
    <property type="entry name" value="Threonyl-tRNA synthetase, mitochondrial"/>
    <property type="match status" value="1"/>
</dbReference>
<evidence type="ECO:0000256" key="3">
    <source>
        <dbReference type="ARBA" id="ARBA00013163"/>
    </source>
</evidence>
<evidence type="ECO:0000256" key="1">
    <source>
        <dbReference type="ARBA" id="ARBA00004496"/>
    </source>
</evidence>
<evidence type="ECO:0000256" key="12">
    <source>
        <dbReference type="ARBA" id="ARBA00072369"/>
    </source>
</evidence>
<dbReference type="CDD" id="cd00771">
    <property type="entry name" value="ThrRS_core"/>
    <property type="match status" value="1"/>
</dbReference>
<dbReference type="Gene3D" id="3.40.50.800">
    <property type="entry name" value="Anticodon-binding domain"/>
    <property type="match status" value="1"/>
</dbReference>
<dbReference type="InterPro" id="IPR004095">
    <property type="entry name" value="TGS"/>
</dbReference>
<dbReference type="Pfam" id="PF03129">
    <property type="entry name" value="HGTP_anticodon"/>
    <property type="match status" value="1"/>
</dbReference>
<dbReference type="PRINTS" id="PR01047">
    <property type="entry name" value="TRNASYNTHTHR"/>
</dbReference>
<dbReference type="SUPFAM" id="SSF52954">
    <property type="entry name" value="Class II aaRS ABD-related"/>
    <property type="match status" value="1"/>
</dbReference>
<dbReference type="HAMAP" id="MF_00184">
    <property type="entry name" value="Thr_tRNA_synth"/>
    <property type="match status" value="1"/>
</dbReference>
<dbReference type="InterPro" id="IPR002314">
    <property type="entry name" value="aa-tRNA-synt_IIb"/>
</dbReference>
<dbReference type="InterPro" id="IPR018163">
    <property type="entry name" value="Thr/Ala-tRNA-synth_IIc_edit"/>
</dbReference>